<dbReference type="InterPro" id="IPR019887">
    <property type="entry name" value="Tscrpt_reg_AsnC/Lrp_C"/>
</dbReference>
<reference evidence="6" key="1">
    <citation type="journal article" date="2020" name="bioRxiv">
        <title>A rank-normalized archaeal taxonomy based on genome phylogeny resolves widespread incomplete and uneven classifications.</title>
        <authorList>
            <person name="Rinke C."/>
            <person name="Chuvochina M."/>
            <person name="Mussig A.J."/>
            <person name="Chaumeil P.-A."/>
            <person name="Waite D.W."/>
            <person name="Whitman W.B."/>
            <person name="Parks D.H."/>
            <person name="Hugenholtz P."/>
        </authorList>
    </citation>
    <scope>NUCLEOTIDE SEQUENCE [LARGE SCALE GENOMIC DNA]</scope>
</reference>
<dbReference type="Pfam" id="PF13412">
    <property type="entry name" value="HTH_24"/>
    <property type="match status" value="1"/>
</dbReference>
<evidence type="ECO:0000259" key="4">
    <source>
        <dbReference type="PROSITE" id="PS50956"/>
    </source>
</evidence>
<dbReference type="SUPFAM" id="SSF46785">
    <property type="entry name" value="Winged helix' DNA-binding domain"/>
    <property type="match status" value="1"/>
</dbReference>
<evidence type="ECO:0000256" key="1">
    <source>
        <dbReference type="ARBA" id="ARBA00023015"/>
    </source>
</evidence>
<dbReference type="InterPro" id="IPR019888">
    <property type="entry name" value="Tscrpt_reg_AsnC-like"/>
</dbReference>
<dbReference type="InterPro" id="IPR000485">
    <property type="entry name" value="AsnC-type_HTH_dom"/>
</dbReference>
<dbReference type="PANTHER" id="PTHR30154">
    <property type="entry name" value="LEUCINE-RESPONSIVE REGULATORY PROTEIN"/>
    <property type="match status" value="1"/>
</dbReference>
<dbReference type="PRINTS" id="PR00033">
    <property type="entry name" value="HTHASNC"/>
</dbReference>
<dbReference type="GO" id="GO:0043565">
    <property type="term" value="F:sequence-specific DNA binding"/>
    <property type="evidence" value="ECO:0007669"/>
    <property type="project" value="InterPro"/>
</dbReference>
<dbReference type="PANTHER" id="PTHR30154:SF34">
    <property type="entry name" value="TRANSCRIPTIONAL REGULATOR AZLB"/>
    <property type="match status" value="1"/>
</dbReference>
<name>A0A7J4IQX0_9ARCH</name>
<gene>
    <name evidence="5" type="ORF">HA237_00815</name>
</gene>
<keyword evidence="1" id="KW-0805">Transcription regulation</keyword>
<feature type="domain" description="HTH asnC-type" evidence="4">
    <location>
        <begin position="3"/>
        <end position="64"/>
    </location>
</feature>
<keyword evidence="3" id="KW-0804">Transcription</keyword>
<dbReference type="Gene3D" id="1.10.10.10">
    <property type="entry name" value="Winged helix-like DNA-binding domain superfamily/Winged helix DNA-binding domain"/>
    <property type="match status" value="1"/>
</dbReference>
<dbReference type="EMBL" id="DUFG01000005">
    <property type="protein sequence ID" value="HIH07891.1"/>
    <property type="molecule type" value="Genomic_DNA"/>
</dbReference>
<dbReference type="Proteomes" id="UP000577419">
    <property type="component" value="Unassembled WGS sequence"/>
</dbReference>
<evidence type="ECO:0000313" key="5">
    <source>
        <dbReference type="EMBL" id="HIH07891.1"/>
    </source>
</evidence>
<accession>A0A7J4IQX0</accession>
<dbReference type="AlphaFoldDB" id="A0A7J4IQX0"/>
<dbReference type="GO" id="GO:0043200">
    <property type="term" value="P:response to amino acid"/>
    <property type="evidence" value="ECO:0007669"/>
    <property type="project" value="TreeGrafter"/>
</dbReference>
<dbReference type="Pfam" id="PF01037">
    <property type="entry name" value="AsnC_trans_reg"/>
    <property type="match status" value="1"/>
</dbReference>
<evidence type="ECO:0000313" key="6">
    <source>
        <dbReference type="Proteomes" id="UP000577419"/>
    </source>
</evidence>
<sequence>MELDKTDLAILRVLDGNARLSFRKVAAKTGVSVATVMNRVRELENNKVIKAYSVELDYENMGYELQAITSIIVSKGKLNQVENKIAVHPNVTAVYDITGHFDVLVISRFKTRRGLDEFLKKIQTYEFVEKTETDIILNTIKRAPLKV</sequence>
<dbReference type="InterPro" id="IPR036388">
    <property type="entry name" value="WH-like_DNA-bd_sf"/>
</dbReference>
<proteinExistence type="predicted"/>
<keyword evidence="2" id="KW-0238">DNA-binding</keyword>
<dbReference type="Gene3D" id="3.30.70.920">
    <property type="match status" value="1"/>
</dbReference>
<evidence type="ECO:0000256" key="3">
    <source>
        <dbReference type="ARBA" id="ARBA00023163"/>
    </source>
</evidence>
<dbReference type="GO" id="GO:0005829">
    <property type="term" value="C:cytosol"/>
    <property type="evidence" value="ECO:0007669"/>
    <property type="project" value="TreeGrafter"/>
</dbReference>
<dbReference type="SMART" id="SM00344">
    <property type="entry name" value="HTH_ASNC"/>
    <property type="match status" value="1"/>
</dbReference>
<evidence type="ECO:0000256" key="2">
    <source>
        <dbReference type="ARBA" id="ARBA00023125"/>
    </source>
</evidence>
<dbReference type="SUPFAM" id="SSF54909">
    <property type="entry name" value="Dimeric alpha+beta barrel"/>
    <property type="match status" value="1"/>
</dbReference>
<dbReference type="PROSITE" id="PS50956">
    <property type="entry name" value="HTH_ASNC_2"/>
    <property type="match status" value="1"/>
</dbReference>
<organism evidence="5 6">
    <name type="scientific">Candidatus Iainarchaeum sp</name>
    <dbReference type="NCBI Taxonomy" id="3101447"/>
    <lineage>
        <taxon>Archaea</taxon>
        <taxon>Candidatus Iainarchaeota</taxon>
        <taxon>Candidatus Iainarchaeia</taxon>
        <taxon>Candidatus Iainarchaeales</taxon>
        <taxon>Candidatus Iainarchaeaceae</taxon>
        <taxon>Candidatus Iainarchaeum</taxon>
    </lineage>
</organism>
<comment type="caution">
    <text evidence="5">The sequence shown here is derived from an EMBL/GenBank/DDBJ whole genome shotgun (WGS) entry which is preliminary data.</text>
</comment>
<dbReference type="InterPro" id="IPR036390">
    <property type="entry name" value="WH_DNA-bd_sf"/>
</dbReference>
<protein>
    <submittedName>
        <fullName evidence="5">Lrp/AsnC family transcriptional regulator</fullName>
    </submittedName>
</protein>
<dbReference type="InterPro" id="IPR011008">
    <property type="entry name" value="Dimeric_a/b-barrel"/>
</dbReference>